<dbReference type="InterPro" id="IPR046831">
    <property type="entry name" value="Calmodulin_bind_N"/>
</dbReference>
<dbReference type="Pfam" id="PF20452">
    <property type="entry name" value="Calmod_bind_C"/>
    <property type="match status" value="1"/>
</dbReference>
<dbReference type="InterPro" id="IPR012416">
    <property type="entry name" value="CBP60"/>
</dbReference>
<evidence type="ECO:0000256" key="6">
    <source>
        <dbReference type="ARBA" id="ARBA00023163"/>
    </source>
</evidence>
<feature type="domain" description="Calmodulin binding protein central" evidence="9">
    <location>
        <begin position="191"/>
        <end position="257"/>
    </location>
</feature>
<protein>
    <recommendedName>
        <fullName evidence="13">Calmodulin-binding protein</fullName>
    </recommendedName>
</protein>
<reference evidence="11 12" key="1">
    <citation type="submission" date="2024-01" db="EMBL/GenBank/DDBJ databases">
        <title>The complete chloroplast genome sequence of Lithospermum erythrorhizon: insights into the phylogenetic relationship among Boraginaceae species and the maternal lineages of purple gromwells.</title>
        <authorList>
            <person name="Okada T."/>
            <person name="Watanabe K."/>
        </authorList>
    </citation>
    <scope>NUCLEOTIDE SEQUENCE [LARGE SCALE GENOMIC DNA]</scope>
</reference>
<feature type="domain" description="Calmodulin binding protein-like N-terminal" evidence="8">
    <location>
        <begin position="62"/>
        <end position="179"/>
    </location>
</feature>
<evidence type="ECO:0000259" key="8">
    <source>
        <dbReference type="Pfam" id="PF07887"/>
    </source>
</evidence>
<dbReference type="Pfam" id="PF07887">
    <property type="entry name" value="Calmodulin_bind"/>
    <property type="match status" value="1"/>
</dbReference>
<evidence type="ECO:0000256" key="1">
    <source>
        <dbReference type="ARBA" id="ARBA00004123"/>
    </source>
</evidence>
<dbReference type="GO" id="GO:0080142">
    <property type="term" value="P:regulation of salicylic acid biosynthetic process"/>
    <property type="evidence" value="ECO:0007669"/>
    <property type="project" value="TreeGrafter"/>
</dbReference>
<keyword evidence="4" id="KW-0238">DNA-binding</keyword>
<dbReference type="GO" id="GO:0043565">
    <property type="term" value="F:sequence-specific DNA binding"/>
    <property type="evidence" value="ECO:0007669"/>
    <property type="project" value="TreeGrafter"/>
</dbReference>
<comment type="subcellular location">
    <subcellularLocation>
        <location evidence="1">Nucleus</location>
    </subcellularLocation>
</comment>
<feature type="domain" description="Calmodulin binding protein C-terminal" evidence="10">
    <location>
        <begin position="262"/>
        <end position="325"/>
    </location>
</feature>
<keyword evidence="12" id="KW-1185">Reference proteome</keyword>
<dbReference type="Pfam" id="PF20451">
    <property type="entry name" value="Calmod_bind_M"/>
    <property type="match status" value="1"/>
</dbReference>
<name>A0AAV3QK41_LITER</name>
<evidence type="ECO:0008006" key="13">
    <source>
        <dbReference type="Google" id="ProtNLM"/>
    </source>
</evidence>
<dbReference type="PANTHER" id="PTHR31713:SF45">
    <property type="entry name" value="CALMODULIN-BINDING PROTEIN 60 A-LIKE"/>
    <property type="match status" value="1"/>
</dbReference>
<evidence type="ECO:0000256" key="4">
    <source>
        <dbReference type="ARBA" id="ARBA00023125"/>
    </source>
</evidence>
<dbReference type="Proteomes" id="UP001454036">
    <property type="component" value="Unassembled WGS sequence"/>
</dbReference>
<dbReference type="PANTHER" id="PTHR31713">
    <property type="entry name" value="OS02G0177800 PROTEIN"/>
    <property type="match status" value="1"/>
</dbReference>
<dbReference type="GO" id="GO:0005516">
    <property type="term" value="F:calmodulin binding"/>
    <property type="evidence" value="ECO:0007669"/>
    <property type="project" value="InterPro"/>
</dbReference>
<comment type="caution">
    <text evidence="11">The sequence shown here is derived from an EMBL/GenBank/DDBJ whole genome shotgun (WGS) entry which is preliminary data.</text>
</comment>
<dbReference type="GO" id="GO:0005634">
    <property type="term" value="C:nucleus"/>
    <property type="evidence" value="ECO:0007669"/>
    <property type="project" value="UniProtKB-SubCell"/>
</dbReference>
<proteinExistence type="inferred from homology"/>
<evidence type="ECO:0000256" key="5">
    <source>
        <dbReference type="ARBA" id="ARBA00023159"/>
    </source>
</evidence>
<keyword evidence="3" id="KW-0805">Transcription regulation</keyword>
<dbReference type="InterPro" id="IPR046830">
    <property type="entry name" value="Calmod_bind_M"/>
</dbReference>
<organism evidence="11 12">
    <name type="scientific">Lithospermum erythrorhizon</name>
    <name type="common">Purple gromwell</name>
    <name type="synonym">Lithospermum officinale var. erythrorhizon</name>
    <dbReference type="NCBI Taxonomy" id="34254"/>
    <lineage>
        <taxon>Eukaryota</taxon>
        <taxon>Viridiplantae</taxon>
        <taxon>Streptophyta</taxon>
        <taxon>Embryophyta</taxon>
        <taxon>Tracheophyta</taxon>
        <taxon>Spermatophyta</taxon>
        <taxon>Magnoliopsida</taxon>
        <taxon>eudicotyledons</taxon>
        <taxon>Gunneridae</taxon>
        <taxon>Pentapetalae</taxon>
        <taxon>asterids</taxon>
        <taxon>lamiids</taxon>
        <taxon>Boraginales</taxon>
        <taxon>Boraginaceae</taxon>
        <taxon>Boraginoideae</taxon>
        <taxon>Lithospermeae</taxon>
        <taxon>Lithospermum</taxon>
    </lineage>
</organism>
<evidence type="ECO:0000256" key="3">
    <source>
        <dbReference type="ARBA" id="ARBA00023015"/>
    </source>
</evidence>
<evidence type="ECO:0000313" key="12">
    <source>
        <dbReference type="Proteomes" id="UP001454036"/>
    </source>
</evidence>
<keyword evidence="5" id="KW-0010">Activator</keyword>
<evidence type="ECO:0000256" key="7">
    <source>
        <dbReference type="ARBA" id="ARBA00023242"/>
    </source>
</evidence>
<dbReference type="GO" id="GO:0003700">
    <property type="term" value="F:DNA-binding transcription factor activity"/>
    <property type="evidence" value="ECO:0007669"/>
    <property type="project" value="TreeGrafter"/>
</dbReference>
<evidence type="ECO:0000256" key="2">
    <source>
        <dbReference type="ARBA" id="ARBA00007214"/>
    </source>
</evidence>
<gene>
    <name evidence="11" type="ORF">LIER_19665</name>
</gene>
<accession>A0AAV3QK41</accession>
<dbReference type="EMBL" id="BAABME010004890">
    <property type="protein sequence ID" value="GAA0163905.1"/>
    <property type="molecule type" value="Genomic_DNA"/>
</dbReference>
<comment type="similarity">
    <text evidence="2">Belongs to the plant ACBP60 protein family.</text>
</comment>
<keyword evidence="7" id="KW-0539">Nucleus</keyword>
<evidence type="ECO:0000259" key="10">
    <source>
        <dbReference type="Pfam" id="PF20452"/>
    </source>
</evidence>
<dbReference type="InterPro" id="IPR046829">
    <property type="entry name" value="Calmod_bind_C"/>
</dbReference>
<sequence>MSQIHADNPFLILENNPTLCSSHSYNHQNEIYIPREFELPQLNLKICTTIEHVYYTGIPILVKVVLLDPVTGDVAKCSKAIEVEFVVLFHEFDFEDDQEWSTEYFSGKIVQGKNGRCLLRGSSRRVWLKEGVGFIEVSFKHSKTWFGKCMYRFGARVVGQYNGTRIKEAKTESFWVQDRRGMSKRNKPLQLSAKIWEIKGIGKKGGLANLLIKRNIVTVKEFLVEYNLHLDRLKQIFEEAKFSKKKWEAICEHALSCKIDEKRYLYSSPELRETSVVFNTVGELLGMLLRGDQYVSVEEISQDGKACGRELVMLAFQNWKNVEPYLEEKKKQQAGDVYKTFHSRDRSESSCSCAVKRRRTPEREMTAKFTPKDPAAERAITDDSFGGDDMNDPKMESLLFDDTSVDYVPDLSEVESFFHSNANLINGQVHIGDESFVLHNCLPGTFDPQTAAEVYSLWQFSD</sequence>
<evidence type="ECO:0000259" key="9">
    <source>
        <dbReference type="Pfam" id="PF20451"/>
    </source>
</evidence>
<evidence type="ECO:0000313" key="11">
    <source>
        <dbReference type="EMBL" id="GAA0163905.1"/>
    </source>
</evidence>
<keyword evidence="6" id="KW-0804">Transcription</keyword>
<dbReference type="AlphaFoldDB" id="A0AAV3QK41"/>